<dbReference type="EC" id="2.7.11.1" evidence="1"/>
<dbReference type="PANTHER" id="PTHR48005">
    <property type="entry name" value="LEUCINE RICH REPEAT KINASE 2"/>
    <property type="match status" value="1"/>
</dbReference>
<dbReference type="PROSITE" id="PS00109">
    <property type="entry name" value="PROTEIN_KINASE_TYR"/>
    <property type="match status" value="1"/>
</dbReference>
<gene>
    <name evidence="10" type="ORF">RJ639_033536</name>
</gene>
<name>A0AA89BJF3_9ASTE</name>
<evidence type="ECO:0000256" key="4">
    <source>
        <dbReference type="ARBA" id="ARBA00022741"/>
    </source>
</evidence>
<keyword evidence="11" id="KW-1185">Reference proteome</keyword>
<dbReference type="InterPro" id="IPR000719">
    <property type="entry name" value="Prot_kinase_dom"/>
</dbReference>
<keyword evidence="2" id="KW-0723">Serine/threonine-protein kinase</keyword>
<dbReference type="PANTHER" id="PTHR48005:SF95">
    <property type="entry name" value="PROTEIN KINASE DOMAIN-CONTAINING PROTEIN"/>
    <property type="match status" value="1"/>
</dbReference>
<comment type="catalytic activity">
    <reaction evidence="8">
        <text>L-seryl-[protein] + ATP = O-phospho-L-seryl-[protein] + ADP + H(+)</text>
        <dbReference type="Rhea" id="RHEA:17989"/>
        <dbReference type="Rhea" id="RHEA-COMP:9863"/>
        <dbReference type="Rhea" id="RHEA-COMP:11604"/>
        <dbReference type="ChEBI" id="CHEBI:15378"/>
        <dbReference type="ChEBI" id="CHEBI:29999"/>
        <dbReference type="ChEBI" id="CHEBI:30616"/>
        <dbReference type="ChEBI" id="CHEBI:83421"/>
        <dbReference type="ChEBI" id="CHEBI:456216"/>
        <dbReference type="EC" id="2.7.11.1"/>
    </reaction>
</comment>
<comment type="caution">
    <text evidence="10">The sequence shown here is derived from an EMBL/GenBank/DDBJ whole genome shotgun (WGS) entry which is preliminary data.</text>
</comment>
<dbReference type="GO" id="GO:0005524">
    <property type="term" value="F:ATP binding"/>
    <property type="evidence" value="ECO:0007669"/>
    <property type="project" value="UniProtKB-KW"/>
</dbReference>
<dbReference type="Pfam" id="PF14223">
    <property type="entry name" value="Retrotran_gag_2"/>
    <property type="match status" value="1"/>
</dbReference>
<dbReference type="FunFam" id="1.10.510.10:FF:001023">
    <property type="entry name" value="Os07g0541700 protein"/>
    <property type="match status" value="1"/>
</dbReference>
<reference evidence="10" key="1">
    <citation type="submission" date="2022-12" db="EMBL/GenBank/DDBJ databases">
        <title>Draft genome assemblies for two species of Escallonia (Escalloniales).</title>
        <authorList>
            <person name="Chanderbali A."/>
            <person name="Dervinis C."/>
            <person name="Anghel I."/>
            <person name="Soltis D."/>
            <person name="Soltis P."/>
            <person name="Zapata F."/>
        </authorList>
    </citation>
    <scope>NUCLEOTIDE SEQUENCE</scope>
    <source>
        <strain evidence="10">UCBG64.0493</strain>
        <tissue evidence="10">Leaf</tissue>
    </source>
</reference>
<dbReference type="InterPro" id="IPR011009">
    <property type="entry name" value="Kinase-like_dom_sf"/>
</dbReference>
<proteinExistence type="predicted"/>
<evidence type="ECO:0000256" key="2">
    <source>
        <dbReference type="ARBA" id="ARBA00022527"/>
    </source>
</evidence>
<protein>
    <recommendedName>
        <fullName evidence="1">non-specific serine/threonine protein kinase</fullName>
        <ecNumber evidence="1">2.7.11.1</ecNumber>
    </recommendedName>
</protein>
<evidence type="ECO:0000256" key="6">
    <source>
        <dbReference type="ARBA" id="ARBA00022840"/>
    </source>
</evidence>
<evidence type="ECO:0000259" key="9">
    <source>
        <dbReference type="PROSITE" id="PS50011"/>
    </source>
</evidence>
<evidence type="ECO:0000256" key="5">
    <source>
        <dbReference type="ARBA" id="ARBA00022777"/>
    </source>
</evidence>
<keyword evidence="6" id="KW-0067">ATP-binding</keyword>
<dbReference type="CDD" id="cd09272">
    <property type="entry name" value="RNase_HI_RT_Ty1"/>
    <property type="match status" value="1"/>
</dbReference>
<evidence type="ECO:0000313" key="11">
    <source>
        <dbReference type="Proteomes" id="UP001188597"/>
    </source>
</evidence>
<dbReference type="Gene3D" id="1.10.510.10">
    <property type="entry name" value="Transferase(Phosphotransferase) domain 1"/>
    <property type="match status" value="1"/>
</dbReference>
<dbReference type="PROSITE" id="PS50011">
    <property type="entry name" value="PROTEIN_KINASE_DOM"/>
    <property type="match status" value="1"/>
</dbReference>
<evidence type="ECO:0000256" key="3">
    <source>
        <dbReference type="ARBA" id="ARBA00022679"/>
    </source>
</evidence>
<sequence>MATESNQNSKDFGLKTSADKLDFSKVLSVSTSRQKKLGFLEDKNEDGVHFQNLWSIVENGYTDYEYEAALTNGERDKLNENRTKNAKALLLIQQQGLSDAIFPRIVTATAAKVAWDILQKKFQGDAKVTSIKLQSLRGQLENLKMKDFEEAKDLSTLSIQELMGSLLAHEQRNLRHVEKLVESAFQSKLNLRSQKNNHMTGDDKVFLRLDTSVKSQVKMGNGAVVQTKDRYKIYDNSKGDQLIANIKMEKNRSYPVEFKYMQNPSQIHYGAARRVLRYLQGTLDYGILYEVAEEVKLFGYTDRDWAGSIDDRKSTSGYAFTLGTGVISWASKKQLYIAQSSTEAKGSLATILSRDEEAKGLDWPNRVNVIKGVAHALSYMHDDCSQPIVHRDLSSNNVLLDSEYEAYVSDFGTAKLLKLDSSN</sequence>
<dbReference type="EMBL" id="JAVXUP010000219">
    <property type="protein sequence ID" value="KAK3033901.1"/>
    <property type="molecule type" value="Genomic_DNA"/>
</dbReference>
<dbReference type="InterPro" id="IPR051420">
    <property type="entry name" value="Ser_Thr_Kinases_DiverseReg"/>
</dbReference>
<comment type="catalytic activity">
    <reaction evidence="7">
        <text>L-threonyl-[protein] + ATP = O-phospho-L-threonyl-[protein] + ADP + H(+)</text>
        <dbReference type="Rhea" id="RHEA:46608"/>
        <dbReference type="Rhea" id="RHEA-COMP:11060"/>
        <dbReference type="Rhea" id="RHEA-COMP:11605"/>
        <dbReference type="ChEBI" id="CHEBI:15378"/>
        <dbReference type="ChEBI" id="CHEBI:30013"/>
        <dbReference type="ChEBI" id="CHEBI:30616"/>
        <dbReference type="ChEBI" id="CHEBI:61977"/>
        <dbReference type="ChEBI" id="CHEBI:456216"/>
        <dbReference type="EC" id="2.7.11.1"/>
    </reaction>
</comment>
<evidence type="ECO:0000256" key="8">
    <source>
        <dbReference type="ARBA" id="ARBA00048679"/>
    </source>
</evidence>
<evidence type="ECO:0000256" key="1">
    <source>
        <dbReference type="ARBA" id="ARBA00012513"/>
    </source>
</evidence>
<dbReference type="InterPro" id="IPR008266">
    <property type="entry name" value="Tyr_kinase_AS"/>
</dbReference>
<keyword evidence="3" id="KW-0808">Transferase</keyword>
<dbReference type="SUPFAM" id="SSF56112">
    <property type="entry name" value="Protein kinase-like (PK-like)"/>
    <property type="match status" value="1"/>
</dbReference>
<dbReference type="GO" id="GO:0004674">
    <property type="term" value="F:protein serine/threonine kinase activity"/>
    <property type="evidence" value="ECO:0007669"/>
    <property type="project" value="UniProtKB-KW"/>
</dbReference>
<accession>A0AA89BJF3</accession>
<dbReference type="Pfam" id="PF07714">
    <property type="entry name" value="PK_Tyr_Ser-Thr"/>
    <property type="match status" value="1"/>
</dbReference>
<keyword evidence="5" id="KW-0418">Kinase</keyword>
<organism evidence="10 11">
    <name type="scientific">Escallonia herrerae</name>
    <dbReference type="NCBI Taxonomy" id="1293975"/>
    <lineage>
        <taxon>Eukaryota</taxon>
        <taxon>Viridiplantae</taxon>
        <taxon>Streptophyta</taxon>
        <taxon>Embryophyta</taxon>
        <taxon>Tracheophyta</taxon>
        <taxon>Spermatophyta</taxon>
        <taxon>Magnoliopsida</taxon>
        <taxon>eudicotyledons</taxon>
        <taxon>Gunneridae</taxon>
        <taxon>Pentapetalae</taxon>
        <taxon>asterids</taxon>
        <taxon>campanulids</taxon>
        <taxon>Escalloniales</taxon>
        <taxon>Escalloniaceae</taxon>
        <taxon>Escallonia</taxon>
    </lineage>
</organism>
<evidence type="ECO:0000256" key="7">
    <source>
        <dbReference type="ARBA" id="ARBA00047899"/>
    </source>
</evidence>
<dbReference type="Proteomes" id="UP001188597">
    <property type="component" value="Unassembled WGS sequence"/>
</dbReference>
<keyword evidence="4" id="KW-0547">Nucleotide-binding</keyword>
<dbReference type="InterPro" id="IPR001245">
    <property type="entry name" value="Ser-Thr/Tyr_kinase_cat_dom"/>
</dbReference>
<evidence type="ECO:0000313" key="10">
    <source>
        <dbReference type="EMBL" id="KAK3033901.1"/>
    </source>
</evidence>
<dbReference type="AlphaFoldDB" id="A0AA89BJF3"/>
<feature type="domain" description="Protein kinase" evidence="9">
    <location>
        <begin position="213"/>
        <end position="423"/>
    </location>
</feature>